<dbReference type="EMBL" id="BAAAXF010000025">
    <property type="protein sequence ID" value="GAA3496707.1"/>
    <property type="molecule type" value="Genomic_DNA"/>
</dbReference>
<accession>A0ABP6TQF9</accession>
<protein>
    <submittedName>
        <fullName evidence="1">Uncharacterized protein</fullName>
    </submittedName>
</protein>
<gene>
    <name evidence="1" type="ORF">GCM10019016_038080</name>
</gene>
<comment type="caution">
    <text evidence="1">The sequence shown here is derived from an EMBL/GenBank/DDBJ whole genome shotgun (WGS) entry which is preliminary data.</text>
</comment>
<proteinExistence type="predicted"/>
<evidence type="ECO:0000313" key="2">
    <source>
        <dbReference type="Proteomes" id="UP001501455"/>
    </source>
</evidence>
<evidence type="ECO:0000313" key="1">
    <source>
        <dbReference type="EMBL" id="GAA3496707.1"/>
    </source>
</evidence>
<name>A0ABP6TQF9_9ACTN</name>
<sequence length="82" mass="8853">MRGAATISWCRYYAPEIERERLSAMRMVIKPVAAILDALAVVRGLTGEIPLVLVPSRSVTGSAYAMVPGATALRRLLPGPWS</sequence>
<keyword evidence="2" id="KW-1185">Reference proteome</keyword>
<organism evidence="1 2">
    <name type="scientific">Streptomyces prasinosporus</name>
    <dbReference type="NCBI Taxonomy" id="68256"/>
    <lineage>
        <taxon>Bacteria</taxon>
        <taxon>Bacillati</taxon>
        <taxon>Actinomycetota</taxon>
        <taxon>Actinomycetes</taxon>
        <taxon>Kitasatosporales</taxon>
        <taxon>Streptomycetaceae</taxon>
        <taxon>Streptomyces</taxon>
        <taxon>Streptomyces albogriseolus group</taxon>
    </lineage>
</organism>
<reference evidence="2" key="1">
    <citation type="journal article" date="2019" name="Int. J. Syst. Evol. Microbiol.">
        <title>The Global Catalogue of Microorganisms (GCM) 10K type strain sequencing project: providing services to taxonomists for standard genome sequencing and annotation.</title>
        <authorList>
            <consortium name="The Broad Institute Genomics Platform"/>
            <consortium name="The Broad Institute Genome Sequencing Center for Infectious Disease"/>
            <person name="Wu L."/>
            <person name="Ma J."/>
        </authorList>
    </citation>
    <scope>NUCLEOTIDE SEQUENCE [LARGE SCALE GENOMIC DNA]</scope>
    <source>
        <strain evidence="2">JCM 4816</strain>
    </source>
</reference>
<dbReference type="Proteomes" id="UP001501455">
    <property type="component" value="Unassembled WGS sequence"/>
</dbReference>